<gene>
    <name evidence="2" type="ORF">CUNI_LOCUS4118</name>
</gene>
<keyword evidence="1" id="KW-0812">Transmembrane</keyword>
<dbReference type="AlphaFoldDB" id="A0A8S3YTU8"/>
<dbReference type="Proteomes" id="UP000678393">
    <property type="component" value="Unassembled WGS sequence"/>
</dbReference>
<keyword evidence="1" id="KW-1133">Transmembrane helix</keyword>
<comment type="caution">
    <text evidence="2">The sequence shown here is derived from an EMBL/GenBank/DDBJ whole genome shotgun (WGS) entry which is preliminary data.</text>
</comment>
<feature type="transmembrane region" description="Helical" evidence="1">
    <location>
        <begin position="6"/>
        <end position="24"/>
    </location>
</feature>
<name>A0A8S3YTU8_9EUPU</name>
<evidence type="ECO:0000256" key="1">
    <source>
        <dbReference type="SAM" id="Phobius"/>
    </source>
</evidence>
<sequence length="95" mass="11059">MKNLRIFKVAGIISLIMFSIWLTLRFRCSTIQTSINKQDYGPVRPTQNHQEPVYNKDLKNLRHKGLSNSLWDIDLNKMSTEELLLTIHSCLDNAQ</sequence>
<organism evidence="2 3">
    <name type="scientific">Candidula unifasciata</name>
    <dbReference type="NCBI Taxonomy" id="100452"/>
    <lineage>
        <taxon>Eukaryota</taxon>
        <taxon>Metazoa</taxon>
        <taxon>Spiralia</taxon>
        <taxon>Lophotrochozoa</taxon>
        <taxon>Mollusca</taxon>
        <taxon>Gastropoda</taxon>
        <taxon>Heterobranchia</taxon>
        <taxon>Euthyneura</taxon>
        <taxon>Panpulmonata</taxon>
        <taxon>Eupulmonata</taxon>
        <taxon>Stylommatophora</taxon>
        <taxon>Helicina</taxon>
        <taxon>Helicoidea</taxon>
        <taxon>Geomitridae</taxon>
        <taxon>Candidula</taxon>
    </lineage>
</organism>
<feature type="non-terminal residue" evidence="2">
    <location>
        <position position="1"/>
    </location>
</feature>
<reference evidence="2" key="1">
    <citation type="submission" date="2021-04" db="EMBL/GenBank/DDBJ databases">
        <authorList>
            <consortium name="Molecular Ecology Group"/>
        </authorList>
    </citation>
    <scope>NUCLEOTIDE SEQUENCE</scope>
</reference>
<dbReference type="EMBL" id="CAJHNH020000570">
    <property type="protein sequence ID" value="CAG5118560.1"/>
    <property type="molecule type" value="Genomic_DNA"/>
</dbReference>
<evidence type="ECO:0000313" key="2">
    <source>
        <dbReference type="EMBL" id="CAG5118560.1"/>
    </source>
</evidence>
<protein>
    <submittedName>
        <fullName evidence="2">Uncharacterized protein</fullName>
    </submittedName>
</protein>
<proteinExistence type="predicted"/>
<evidence type="ECO:0000313" key="3">
    <source>
        <dbReference type="Proteomes" id="UP000678393"/>
    </source>
</evidence>
<accession>A0A8S3YTU8</accession>
<keyword evidence="1" id="KW-0472">Membrane</keyword>
<keyword evidence="3" id="KW-1185">Reference proteome</keyword>